<dbReference type="GeneID" id="44133806"/>
<evidence type="ECO:0000313" key="2">
    <source>
        <dbReference type="EMBL" id="RSV02714.1"/>
    </source>
</evidence>
<evidence type="ECO:0000313" key="5">
    <source>
        <dbReference type="Proteomes" id="UP000286681"/>
    </source>
</evidence>
<organism evidence="1 4">
    <name type="scientific">Sphingomonas koreensis</name>
    <dbReference type="NCBI Taxonomy" id="93064"/>
    <lineage>
        <taxon>Bacteria</taxon>
        <taxon>Pseudomonadati</taxon>
        <taxon>Pseudomonadota</taxon>
        <taxon>Alphaproteobacteria</taxon>
        <taxon>Sphingomonadales</taxon>
        <taxon>Sphingomonadaceae</taxon>
        <taxon>Sphingomonas</taxon>
    </lineage>
</organism>
<dbReference type="Proteomes" id="UP000286681">
    <property type="component" value="Unassembled WGS sequence"/>
</dbReference>
<reference evidence="2 5" key="4">
    <citation type="submission" date="2018-07" db="EMBL/GenBank/DDBJ databases">
        <title>Genomic and Epidemiologic Investigation of an Indolent Hospital Outbreak.</title>
        <authorList>
            <person name="Johnson R.C."/>
            <person name="Deming C."/>
            <person name="Conlan S."/>
            <person name="Zellmer C.J."/>
            <person name="Michelin A.V."/>
            <person name="Lee-Lin S."/>
            <person name="Thomas P.J."/>
            <person name="Park M."/>
            <person name="Weingarten R.A."/>
            <person name="Less J."/>
            <person name="Dekker J.P."/>
            <person name="Frank K.M."/>
            <person name="Musser K.A."/>
            <person name="Mcquiston J.R."/>
            <person name="Henderson D.K."/>
            <person name="Lau A.F."/>
            <person name="Palmore T.N."/>
            <person name="Segre J.A."/>
        </authorList>
    </citation>
    <scope>NUCLEOTIDE SEQUENCE [LARGE SCALE GENOMIC DNA]</scope>
    <source>
        <strain evidence="3">SK-CDC1_0717</strain>
        <strain evidence="2 5">SK-NIH.Env10_0317</strain>
    </source>
</reference>
<sequence length="143" mass="15761">MDDSRPLLAADEAELLAFTPVPTASSRHDGWTPRRQRDFITALAITGTVQRAARAVGMSRESAYKLRKRAGAESLAAAWDIAQSLSYDRVFALAMDRAINGITVPRYYKGRQIGTIHRPDLRLAMAVLAERPQPPAKATKLTE</sequence>
<dbReference type="RefSeq" id="WP_075152110.1">
    <property type="nucleotide sequence ID" value="NZ_CP018820.1"/>
</dbReference>
<protein>
    <submittedName>
        <fullName evidence="1">Uncharacterized protein</fullName>
    </submittedName>
</protein>
<dbReference type="AlphaFoldDB" id="A0A1L6JC51"/>
<reference evidence="1" key="1">
    <citation type="submission" date="2016-12" db="EMBL/GenBank/DDBJ databases">
        <title>Whole genome sequencing of Sphingomonas koreensis.</title>
        <authorList>
            <person name="Conlan S."/>
            <person name="Thomas P.J."/>
            <person name="Mullikin J."/>
            <person name="Palmore T.N."/>
            <person name="Frank K.M."/>
            <person name="Segre J.A."/>
        </authorList>
    </citation>
    <scope>NUCLEOTIDE SEQUENCE</scope>
    <source>
        <strain evidence="1">ABOJV</strain>
    </source>
</reference>
<dbReference type="OrthoDB" id="7282816at2"/>
<reference evidence="6" key="3">
    <citation type="submission" date="2018-07" db="EMBL/GenBank/DDBJ databases">
        <title>Genomic and Epidemiologic Investigation of an Indolent Hospital Outbreak.</title>
        <authorList>
            <person name="Johnson R.C."/>
            <person name="Deming C."/>
            <person name="Conlan S."/>
            <person name="Zellmer C.J."/>
            <person name="Michelin A.V."/>
            <person name="Lee-Lin S.-Q."/>
            <person name="Thomas P.J."/>
            <person name="Park M."/>
            <person name="Weingarten R.A."/>
            <person name="Less J."/>
            <person name="Dekker J.P."/>
            <person name="Frank K.M."/>
            <person name="Musser K.A."/>
            <person name="Mcquiston J.R."/>
            <person name="Henderson D.K."/>
            <person name="Lau A.F."/>
            <person name="Palmore T.N."/>
            <person name="Segre J.A."/>
        </authorList>
    </citation>
    <scope>NUCLEOTIDE SEQUENCE [LARGE SCALE GENOMIC DNA]</scope>
    <source>
        <strain evidence="6">SK-CDC1_0717</strain>
    </source>
</reference>
<reference evidence="4" key="2">
    <citation type="submission" date="2016-12" db="EMBL/GenBank/DDBJ databases">
        <title>Whole genome sequencing of Sphingomonas sp. ABOJV.</title>
        <authorList>
            <person name="Conlan S."/>
            <person name="Thomas P.J."/>
            <person name="Mullikin J."/>
            <person name="Palmore T.N."/>
            <person name="Frank K.M."/>
            <person name="Segre J.A."/>
        </authorList>
    </citation>
    <scope>NUCLEOTIDE SEQUENCE [LARGE SCALE GENOMIC DNA]</scope>
    <source>
        <strain evidence="4">ABOJV</strain>
    </source>
</reference>
<evidence type="ECO:0000313" key="6">
    <source>
        <dbReference type="Proteomes" id="UP000287746"/>
    </source>
</evidence>
<dbReference type="STRING" id="93064.BRX40_14665"/>
<gene>
    <name evidence="1" type="ORF">BRX40_14665</name>
    <name evidence="2" type="ORF">CA257_12570</name>
    <name evidence="3" type="ORF">DAH66_00980</name>
</gene>
<evidence type="ECO:0000313" key="1">
    <source>
        <dbReference type="EMBL" id="APR53505.1"/>
    </source>
</evidence>
<accession>A0A1L6JC51</accession>
<dbReference type="EMBL" id="QQWO01000009">
    <property type="protein sequence ID" value="RSV02714.1"/>
    <property type="molecule type" value="Genomic_DNA"/>
</dbReference>
<name>A0A1L6JC51_9SPHN</name>
<dbReference type="EMBL" id="CP018820">
    <property type="protein sequence ID" value="APR53505.1"/>
    <property type="molecule type" value="Genomic_DNA"/>
</dbReference>
<dbReference type="EMBL" id="QQYZ01000001">
    <property type="protein sequence ID" value="RSY90583.1"/>
    <property type="molecule type" value="Genomic_DNA"/>
</dbReference>
<dbReference type="Proteomes" id="UP000287746">
    <property type="component" value="Unassembled WGS sequence"/>
</dbReference>
<evidence type="ECO:0000313" key="3">
    <source>
        <dbReference type="EMBL" id="RSY90583.1"/>
    </source>
</evidence>
<proteinExistence type="predicted"/>
<evidence type="ECO:0000313" key="4">
    <source>
        <dbReference type="Proteomes" id="UP000185161"/>
    </source>
</evidence>
<keyword evidence="4" id="KW-1185">Reference proteome</keyword>
<dbReference type="KEGG" id="skr:BRX40_14665"/>
<dbReference type="Proteomes" id="UP000185161">
    <property type="component" value="Chromosome"/>
</dbReference>